<dbReference type="Proteomes" id="UP000824107">
    <property type="component" value="Unassembled WGS sequence"/>
</dbReference>
<dbReference type="AlphaFoldDB" id="A0A9D1M451"/>
<proteinExistence type="predicted"/>
<evidence type="ECO:0000313" key="2">
    <source>
        <dbReference type="EMBL" id="HIU53216.1"/>
    </source>
</evidence>
<comment type="caution">
    <text evidence="2">The sequence shown here is derived from an EMBL/GenBank/DDBJ whole genome shotgun (WGS) entry which is preliminary data.</text>
</comment>
<evidence type="ECO:0000256" key="1">
    <source>
        <dbReference type="SAM" id="SignalP"/>
    </source>
</evidence>
<feature type="signal peptide" evidence="1">
    <location>
        <begin position="1"/>
        <end position="18"/>
    </location>
</feature>
<name>A0A9D1M451_9PROT</name>
<evidence type="ECO:0000313" key="3">
    <source>
        <dbReference type="Proteomes" id="UP000824107"/>
    </source>
</evidence>
<organism evidence="2 3">
    <name type="scientific">Candidatus Scatocola faecipullorum</name>
    <dbReference type="NCBI Taxonomy" id="2840917"/>
    <lineage>
        <taxon>Bacteria</taxon>
        <taxon>Pseudomonadati</taxon>
        <taxon>Pseudomonadota</taxon>
        <taxon>Alphaproteobacteria</taxon>
        <taxon>Rhodospirillales</taxon>
        <taxon>Rhodospirillaceae</taxon>
        <taxon>Rhodospirillaceae incertae sedis</taxon>
        <taxon>Candidatus Scatocola</taxon>
    </lineage>
</organism>
<reference evidence="2" key="2">
    <citation type="journal article" date="2021" name="PeerJ">
        <title>Extensive microbial diversity within the chicken gut microbiome revealed by metagenomics and culture.</title>
        <authorList>
            <person name="Gilroy R."/>
            <person name="Ravi A."/>
            <person name="Getino M."/>
            <person name="Pursley I."/>
            <person name="Horton D.L."/>
            <person name="Alikhan N.F."/>
            <person name="Baker D."/>
            <person name="Gharbi K."/>
            <person name="Hall N."/>
            <person name="Watson M."/>
            <person name="Adriaenssens E.M."/>
            <person name="Foster-Nyarko E."/>
            <person name="Jarju S."/>
            <person name="Secka A."/>
            <person name="Antonio M."/>
            <person name="Oren A."/>
            <person name="Chaudhuri R.R."/>
            <person name="La Ragione R."/>
            <person name="Hildebrand F."/>
            <person name="Pallen M.J."/>
        </authorList>
    </citation>
    <scope>NUCLEOTIDE SEQUENCE</scope>
    <source>
        <strain evidence="2">ChiW3-316</strain>
    </source>
</reference>
<feature type="chain" id="PRO_5039657707" description="META domain-containing protein" evidence="1">
    <location>
        <begin position="19"/>
        <end position="129"/>
    </location>
</feature>
<keyword evidence="1" id="KW-0732">Signal</keyword>
<protein>
    <recommendedName>
        <fullName evidence="4">META domain-containing protein</fullName>
    </recommendedName>
</protein>
<reference evidence="2" key="1">
    <citation type="submission" date="2020-10" db="EMBL/GenBank/DDBJ databases">
        <authorList>
            <person name="Gilroy R."/>
        </authorList>
    </citation>
    <scope>NUCLEOTIDE SEQUENCE</scope>
    <source>
        <strain evidence="2">ChiW3-316</strain>
    </source>
</reference>
<dbReference type="InterPro" id="IPR038670">
    <property type="entry name" value="HslJ-like_sf"/>
</dbReference>
<dbReference type="EMBL" id="DVNC01000028">
    <property type="protein sequence ID" value="HIU53216.1"/>
    <property type="molecule type" value="Genomic_DNA"/>
</dbReference>
<sequence>MHRLWLVAVFCLFLSACAGEKPELRSSYLLVTGPHRYPVTLNFDEESGQYWGTYFNQYYGDYRLEEKEETRRIFFDTVNATRLRRPERMLKPERAYFDFLYGEKIMYLTQDELVLENIYGQTLRFKAVD</sequence>
<dbReference type="PROSITE" id="PS51257">
    <property type="entry name" value="PROKAR_LIPOPROTEIN"/>
    <property type="match status" value="1"/>
</dbReference>
<gene>
    <name evidence="2" type="ORF">IAD20_03955</name>
</gene>
<accession>A0A9D1M451</accession>
<evidence type="ECO:0008006" key="4">
    <source>
        <dbReference type="Google" id="ProtNLM"/>
    </source>
</evidence>
<dbReference type="Gene3D" id="2.40.128.270">
    <property type="match status" value="1"/>
</dbReference>